<evidence type="ECO:0000313" key="4">
    <source>
        <dbReference type="EMBL" id="NEV09800.1"/>
    </source>
</evidence>
<dbReference type="InterPro" id="IPR015947">
    <property type="entry name" value="PUA-like_sf"/>
</dbReference>
<gene>
    <name evidence="3" type="ORF">GGD45_004543</name>
    <name evidence="4" type="ORF">GXW80_02255</name>
</gene>
<sequence length="190" mass="21703">MMSKASNYSGAALFPREDQINQGAAVRLLPHANTSSRRQEPEQKSYWLAVASAEHVRIGRQHGFMQVNHGKRAPLMRIKPGDGIIYYSPSVKMGERDGFQSFTAIGFVREGEPYLGEMGCGNAYRKDVDWLDAPEQPLRPLLGWLDFTQDKNWGYKLRFGLVEFGQSDFEFLEEILMSELEVVKQRRLQS</sequence>
<evidence type="ECO:0000313" key="5">
    <source>
        <dbReference type="Proteomes" id="UP000471190"/>
    </source>
</evidence>
<evidence type="ECO:0000313" key="3">
    <source>
        <dbReference type="EMBL" id="MBB6494106.1"/>
    </source>
</evidence>
<evidence type="ECO:0000313" key="6">
    <source>
        <dbReference type="Proteomes" id="UP000526625"/>
    </source>
</evidence>
<keyword evidence="6" id="KW-1185">Reference proteome</keyword>
<dbReference type="EMBL" id="JACHBF010000014">
    <property type="protein sequence ID" value="MBB6494106.1"/>
    <property type="molecule type" value="Genomic_DNA"/>
</dbReference>
<dbReference type="CDD" id="cd21132">
    <property type="entry name" value="EVE-like"/>
    <property type="match status" value="1"/>
</dbReference>
<dbReference type="EMBL" id="JAADZA010000002">
    <property type="protein sequence ID" value="NEV09800.1"/>
    <property type="molecule type" value="Genomic_DNA"/>
</dbReference>
<dbReference type="Proteomes" id="UP000526625">
    <property type="component" value="Unassembled WGS sequence"/>
</dbReference>
<dbReference type="Gene3D" id="3.10.590.10">
    <property type="entry name" value="ph1033 like domains"/>
    <property type="match status" value="1"/>
</dbReference>
<organism evidence="4 5">
    <name type="scientific">Rhizobium tropici</name>
    <dbReference type="NCBI Taxonomy" id="398"/>
    <lineage>
        <taxon>Bacteria</taxon>
        <taxon>Pseudomonadati</taxon>
        <taxon>Pseudomonadota</taxon>
        <taxon>Alphaproteobacteria</taxon>
        <taxon>Hyphomicrobiales</taxon>
        <taxon>Rhizobiaceae</taxon>
        <taxon>Rhizobium/Agrobacterium group</taxon>
        <taxon>Rhizobium</taxon>
    </lineage>
</organism>
<dbReference type="SUPFAM" id="SSF88697">
    <property type="entry name" value="PUA domain-like"/>
    <property type="match status" value="1"/>
</dbReference>
<dbReference type="AlphaFoldDB" id="A0A6P1BYS1"/>
<proteinExistence type="inferred from homology"/>
<comment type="caution">
    <text evidence="4">The sequence shown here is derived from an EMBL/GenBank/DDBJ whole genome shotgun (WGS) entry which is preliminary data.</text>
</comment>
<evidence type="ECO:0000256" key="1">
    <source>
        <dbReference type="HAMAP-Rule" id="MF_00771"/>
    </source>
</evidence>
<dbReference type="Proteomes" id="UP000471190">
    <property type="component" value="Unassembled WGS sequence"/>
</dbReference>
<comment type="similarity">
    <text evidence="1">Belongs to the UPF0310 family.</text>
</comment>
<dbReference type="HAMAP" id="MF_00771">
    <property type="entry name" value="UPF0310"/>
    <property type="match status" value="1"/>
</dbReference>
<dbReference type="InterPro" id="IPR002740">
    <property type="entry name" value="EVE_domain"/>
</dbReference>
<accession>A0A6P1BYS1</accession>
<dbReference type="NCBIfam" id="NF002616">
    <property type="entry name" value="PRK02268.1-2"/>
    <property type="match status" value="1"/>
</dbReference>
<evidence type="ECO:0000259" key="2">
    <source>
        <dbReference type="Pfam" id="PF01878"/>
    </source>
</evidence>
<feature type="domain" description="EVE" evidence="2">
    <location>
        <begin position="46"/>
        <end position="174"/>
    </location>
</feature>
<name>A0A6P1BYS1_RHITR</name>
<reference evidence="4 5" key="1">
    <citation type="submission" date="2020-02" db="EMBL/GenBank/DDBJ databases">
        <title>Draft genome sequence of Rhizobium tropici.</title>
        <authorList>
            <person name="Khayi S."/>
            <person name="Jemo M."/>
        </authorList>
    </citation>
    <scope>NUCLEOTIDE SEQUENCE [LARGE SCALE GENOMIC DNA]</scope>
    <source>
        <strain evidence="4 5">A12</strain>
    </source>
</reference>
<reference evidence="3 6" key="2">
    <citation type="submission" date="2020-08" db="EMBL/GenBank/DDBJ databases">
        <title>Genomic Encyclopedia of Type Strains, Phase IV (KMG-V): Genome sequencing to study the core and pangenomes of soil and plant-associated prokaryotes.</title>
        <authorList>
            <person name="Whitman W."/>
        </authorList>
    </citation>
    <scope>NUCLEOTIDE SEQUENCE [LARGE SCALE GENOMIC DNA]</scope>
    <source>
        <strain evidence="3 6">SEMIA 4059</strain>
    </source>
</reference>
<dbReference type="RefSeq" id="WP_015340565.1">
    <property type="nucleotide sequence ID" value="NZ_JAADZA010000002.1"/>
</dbReference>
<dbReference type="Pfam" id="PF01878">
    <property type="entry name" value="EVE"/>
    <property type="match status" value="1"/>
</dbReference>
<dbReference type="InterPro" id="IPR022996">
    <property type="entry name" value="UPF0310"/>
</dbReference>
<protein>
    <recommendedName>
        <fullName evidence="1">UPF0310 protein GGD45_004543</fullName>
    </recommendedName>
</protein>